<organism evidence="2 3">
    <name type="scientific">Trichinella murrelli</name>
    <dbReference type="NCBI Taxonomy" id="144512"/>
    <lineage>
        <taxon>Eukaryota</taxon>
        <taxon>Metazoa</taxon>
        <taxon>Ecdysozoa</taxon>
        <taxon>Nematoda</taxon>
        <taxon>Enoplea</taxon>
        <taxon>Dorylaimia</taxon>
        <taxon>Trichinellida</taxon>
        <taxon>Trichinellidae</taxon>
        <taxon>Trichinella</taxon>
    </lineage>
</organism>
<reference evidence="2 3" key="1">
    <citation type="submission" date="2015-01" db="EMBL/GenBank/DDBJ databases">
        <title>Evolution of Trichinella species and genotypes.</title>
        <authorList>
            <person name="Korhonen P.K."/>
            <person name="Edoardo P."/>
            <person name="Giuseppe L.R."/>
            <person name="Gasser R.B."/>
        </authorList>
    </citation>
    <scope>NUCLEOTIDE SEQUENCE [LARGE SCALE GENOMIC DNA]</scope>
    <source>
        <strain evidence="2">ISS417</strain>
    </source>
</reference>
<dbReference type="EMBL" id="JYDJ01000034">
    <property type="protein sequence ID" value="KRX48069.1"/>
    <property type="molecule type" value="Genomic_DNA"/>
</dbReference>
<dbReference type="AlphaFoldDB" id="A0A0V0UAD4"/>
<accession>A0A0V0UAD4</accession>
<sequence length="150" mass="17322">MTPHEFAYKEEKEEEEKLHFVSACILSSFKFHDAIEFLLQQLLARKTRYIKPHTVNETVNHIKVSRLSFRSKIRLSSGQVQVTMEGAMRGIATANLAQGWLEINVWRKKQTEPHATGPFGWNEPVSYGKGKRENIGRERQLEREGGQVEI</sequence>
<gene>
    <name evidence="2" type="ORF">T05_10055</name>
</gene>
<evidence type="ECO:0000256" key="1">
    <source>
        <dbReference type="SAM" id="MobiDB-lite"/>
    </source>
</evidence>
<keyword evidence="3" id="KW-1185">Reference proteome</keyword>
<dbReference type="Proteomes" id="UP000055048">
    <property type="component" value="Unassembled WGS sequence"/>
</dbReference>
<comment type="caution">
    <text evidence="2">The sequence shown here is derived from an EMBL/GenBank/DDBJ whole genome shotgun (WGS) entry which is preliminary data.</text>
</comment>
<proteinExistence type="predicted"/>
<evidence type="ECO:0000313" key="3">
    <source>
        <dbReference type="Proteomes" id="UP000055048"/>
    </source>
</evidence>
<protein>
    <submittedName>
        <fullName evidence="2">Uncharacterized protein</fullName>
    </submittedName>
</protein>
<evidence type="ECO:0000313" key="2">
    <source>
        <dbReference type="EMBL" id="KRX48069.1"/>
    </source>
</evidence>
<feature type="region of interest" description="Disordered" evidence="1">
    <location>
        <begin position="130"/>
        <end position="150"/>
    </location>
</feature>
<name>A0A0V0UAD4_9BILA</name>